<dbReference type="PANTHER" id="PTHR34997:SF1">
    <property type="entry name" value="PEPTIDOGLYCAN-BINDING LYSIN DOMAIN"/>
    <property type="match status" value="1"/>
</dbReference>
<sequence>PAPVLITSEVTLSLYVSYSTVSSTPLAPGTSNSCRIYYLVQLGDTCDIVAAKYNTTFDQLRVLNTGLDSECTNLWRDYYYCMA</sequence>
<feature type="domain" description="LysM" evidence="3">
    <location>
        <begin position="36"/>
        <end position="82"/>
    </location>
</feature>
<keyword evidence="1" id="KW-0147">Chitin-binding</keyword>
<reference evidence="4" key="1">
    <citation type="journal article" date="2020" name="Stud. Mycol.">
        <title>101 Dothideomycetes genomes: a test case for predicting lifestyles and emergence of pathogens.</title>
        <authorList>
            <person name="Haridas S."/>
            <person name="Albert R."/>
            <person name="Binder M."/>
            <person name="Bloem J."/>
            <person name="Labutti K."/>
            <person name="Salamov A."/>
            <person name="Andreopoulos B."/>
            <person name="Baker S."/>
            <person name="Barry K."/>
            <person name="Bills G."/>
            <person name="Bluhm B."/>
            <person name="Cannon C."/>
            <person name="Castanera R."/>
            <person name="Culley D."/>
            <person name="Daum C."/>
            <person name="Ezra D."/>
            <person name="Gonzalez J."/>
            <person name="Henrissat B."/>
            <person name="Kuo A."/>
            <person name="Liang C."/>
            <person name="Lipzen A."/>
            <person name="Lutzoni F."/>
            <person name="Magnuson J."/>
            <person name="Mondo S."/>
            <person name="Nolan M."/>
            <person name="Ohm R."/>
            <person name="Pangilinan J."/>
            <person name="Park H.-J."/>
            <person name="Ramirez L."/>
            <person name="Alfaro M."/>
            <person name="Sun H."/>
            <person name="Tritt A."/>
            <person name="Yoshinaga Y."/>
            <person name="Zwiers L.-H."/>
            <person name="Turgeon B."/>
            <person name="Goodwin S."/>
            <person name="Spatafora J."/>
            <person name="Crous P."/>
            <person name="Grigoriev I."/>
        </authorList>
    </citation>
    <scope>NUCLEOTIDE SEQUENCE</scope>
    <source>
        <strain evidence="4">CBS 107.79</strain>
    </source>
</reference>
<dbReference type="SUPFAM" id="SSF54106">
    <property type="entry name" value="LysM domain"/>
    <property type="match status" value="1"/>
</dbReference>
<dbReference type="InterPro" id="IPR052210">
    <property type="entry name" value="LysM1-like"/>
</dbReference>
<name>A0A6A5URS3_9PLEO</name>
<evidence type="ECO:0000256" key="2">
    <source>
        <dbReference type="ARBA" id="ARBA00023026"/>
    </source>
</evidence>
<evidence type="ECO:0000313" key="5">
    <source>
        <dbReference type="Proteomes" id="UP000800036"/>
    </source>
</evidence>
<feature type="non-terminal residue" evidence="4">
    <location>
        <position position="1"/>
    </location>
</feature>
<keyword evidence="5" id="KW-1185">Reference proteome</keyword>
<organism evidence="4 5">
    <name type="scientific">Bimuria novae-zelandiae CBS 107.79</name>
    <dbReference type="NCBI Taxonomy" id="1447943"/>
    <lineage>
        <taxon>Eukaryota</taxon>
        <taxon>Fungi</taxon>
        <taxon>Dikarya</taxon>
        <taxon>Ascomycota</taxon>
        <taxon>Pezizomycotina</taxon>
        <taxon>Dothideomycetes</taxon>
        <taxon>Pleosporomycetidae</taxon>
        <taxon>Pleosporales</taxon>
        <taxon>Massarineae</taxon>
        <taxon>Didymosphaeriaceae</taxon>
        <taxon>Bimuria</taxon>
    </lineage>
</organism>
<protein>
    <recommendedName>
        <fullName evidence="3">LysM domain-containing protein</fullName>
    </recommendedName>
</protein>
<evidence type="ECO:0000259" key="3">
    <source>
        <dbReference type="PROSITE" id="PS51782"/>
    </source>
</evidence>
<evidence type="ECO:0000313" key="4">
    <source>
        <dbReference type="EMBL" id="KAF1967651.1"/>
    </source>
</evidence>
<dbReference type="OrthoDB" id="5985073at2759"/>
<dbReference type="CDD" id="cd00118">
    <property type="entry name" value="LysM"/>
    <property type="match status" value="1"/>
</dbReference>
<dbReference type="Pfam" id="PF01476">
    <property type="entry name" value="LysM"/>
    <property type="match status" value="1"/>
</dbReference>
<dbReference type="InterPro" id="IPR036779">
    <property type="entry name" value="LysM_dom_sf"/>
</dbReference>
<dbReference type="Gene3D" id="3.10.350.10">
    <property type="entry name" value="LysM domain"/>
    <property type="match status" value="1"/>
</dbReference>
<dbReference type="Proteomes" id="UP000800036">
    <property type="component" value="Unassembled WGS sequence"/>
</dbReference>
<accession>A0A6A5URS3</accession>
<dbReference type="PANTHER" id="PTHR34997">
    <property type="entry name" value="AM15"/>
    <property type="match status" value="1"/>
</dbReference>
<proteinExistence type="predicted"/>
<feature type="non-terminal residue" evidence="4">
    <location>
        <position position="83"/>
    </location>
</feature>
<evidence type="ECO:0000256" key="1">
    <source>
        <dbReference type="ARBA" id="ARBA00022669"/>
    </source>
</evidence>
<dbReference type="InterPro" id="IPR018392">
    <property type="entry name" value="LysM"/>
</dbReference>
<keyword evidence="2" id="KW-0843">Virulence</keyword>
<dbReference type="PROSITE" id="PS51782">
    <property type="entry name" value="LYSM"/>
    <property type="match status" value="1"/>
</dbReference>
<dbReference type="EMBL" id="ML976729">
    <property type="protein sequence ID" value="KAF1967651.1"/>
    <property type="molecule type" value="Genomic_DNA"/>
</dbReference>
<dbReference type="AlphaFoldDB" id="A0A6A5URS3"/>
<gene>
    <name evidence="4" type="ORF">BU23DRAFT_436313</name>
</gene>
<dbReference type="GO" id="GO:0008061">
    <property type="term" value="F:chitin binding"/>
    <property type="evidence" value="ECO:0007669"/>
    <property type="project" value="UniProtKB-KW"/>
</dbReference>